<sequence>MSAESAAPMLLHVLPLAAGAAVSPALLGASLEILAGFPKRGKRLLLAYLTGAAVVVAAVIVLATALPRRAAPTGAKVVDDVFSLVLAGLLVVIAGVLALRRPRKAAQGAGTAGGAGGDSRFARLRTSKWAVPGVAALGVVMTVTDVSSLVLVLAGAREVASADAPALAAAVGYLLLVVGALLPIVLPLAWVLVDPNAASRGLGRVNAFVSKRGRVLGIVVCLVTAAYLVARGLGWV</sequence>
<dbReference type="Proteomes" id="UP000291259">
    <property type="component" value="Chromosome"/>
</dbReference>
<accession>A0A4P6FHE8</accession>
<keyword evidence="1" id="KW-0472">Membrane</keyword>
<dbReference type="RefSeq" id="WP_129190484.1">
    <property type="nucleotide sequence ID" value="NZ_CP035491.1"/>
</dbReference>
<feature type="transmembrane region" description="Helical" evidence="1">
    <location>
        <begin position="46"/>
        <end position="66"/>
    </location>
</feature>
<feature type="transmembrane region" description="Helical" evidence="1">
    <location>
        <begin position="12"/>
        <end position="34"/>
    </location>
</feature>
<reference evidence="2 3" key="1">
    <citation type="submission" date="2019-01" db="EMBL/GenBank/DDBJ databases">
        <title>Genome sequencing of strain FW100M-8.</title>
        <authorList>
            <person name="Heo J."/>
            <person name="Kim S.-J."/>
            <person name="Kim J.-S."/>
            <person name="Hong S.-B."/>
            <person name="Kwon S.-W."/>
        </authorList>
    </citation>
    <scope>NUCLEOTIDE SEQUENCE [LARGE SCALE GENOMIC DNA]</scope>
    <source>
        <strain evidence="2 3">FW100M-8</strain>
    </source>
</reference>
<evidence type="ECO:0000256" key="1">
    <source>
        <dbReference type="SAM" id="Phobius"/>
    </source>
</evidence>
<feature type="transmembrane region" description="Helical" evidence="1">
    <location>
        <begin position="81"/>
        <end position="99"/>
    </location>
</feature>
<gene>
    <name evidence="2" type="ORF">ET445_08255</name>
</gene>
<proteinExistence type="predicted"/>
<organism evidence="2 3">
    <name type="scientific">Agromyces protaetiae</name>
    <dbReference type="NCBI Taxonomy" id="2509455"/>
    <lineage>
        <taxon>Bacteria</taxon>
        <taxon>Bacillati</taxon>
        <taxon>Actinomycetota</taxon>
        <taxon>Actinomycetes</taxon>
        <taxon>Micrococcales</taxon>
        <taxon>Microbacteriaceae</taxon>
        <taxon>Agromyces</taxon>
    </lineage>
</organism>
<feature type="transmembrane region" description="Helical" evidence="1">
    <location>
        <begin position="213"/>
        <end position="230"/>
    </location>
</feature>
<name>A0A4P6FHE8_9MICO</name>
<feature type="transmembrane region" description="Helical" evidence="1">
    <location>
        <begin position="166"/>
        <end position="193"/>
    </location>
</feature>
<dbReference type="Pfam" id="PF11139">
    <property type="entry name" value="SfLAP"/>
    <property type="match status" value="1"/>
</dbReference>
<evidence type="ECO:0000313" key="3">
    <source>
        <dbReference type="Proteomes" id="UP000291259"/>
    </source>
</evidence>
<dbReference type="AlphaFoldDB" id="A0A4P6FHE8"/>
<dbReference type="KEGG" id="agf:ET445_08255"/>
<dbReference type="EMBL" id="CP035491">
    <property type="protein sequence ID" value="QAY73337.1"/>
    <property type="molecule type" value="Genomic_DNA"/>
</dbReference>
<evidence type="ECO:0000313" key="2">
    <source>
        <dbReference type="EMBL" id="QAY73337.1"/>
    </source>
</evidence>
<dbReference type="OrthoDB" id="10016084at2"/>
<keyword evidence="1" id="KW-0812">Transmembrane</keyword>
<keyword evidence="3" id="KW-1185">Reference proteome</keyword>
<keyword evidence="1" id="KW-1133">Transmembrane helix</keyword>
<dbReference type="InterPro" id="IPR021315">
    <property type="entry name" value="Gap/Sap"/>
</dbReference>
<evidence type="ECO:0008006" key="4">
    <source>
        <dbReference type="Google" id="ProtNLM"/>
    </source>
</evidence>
<feature type="transmembrane region" description="Helical" evidence="1">
    <location>
        <begin position="129"/>
        <end position="154"/>
    </location>
</feature>
<protein>
    <recommendedName>
        <fullName evidence="4">GAP family protein</fullName>
    </recommendedName>
</protein>